<dbReference type="Pfam" id="PF01636">
    <property type="entry name" value="APH"/>
    <property type="match status" value="1"/>
</dbReference>
<dbReference type="UniPathway" id="UPA00050">
    <property type="reaction ID" value="UER00064"/>
</dbReference>
<evidence type="ECO:0000256" key="5">
    <source>
        <dbReference type="ARBA" id="ARBA00022777"/>
    </source>
</evidence>
<comment type="similarity">
    <text evidence="7 8">Belongs to the pseudomonas-type ThrB family.</text>
</comment>
<evidence type="ECO:0000256" key="4">
    <source>
        <dbReference type="ARBA" id="ARBA00022741"/>
    </source>
</evidence>
<dbReference type="NCBIfam" id="NF003558">
    <property type="entry name" value="PRK05231.1"/>
    <property type="match status" value="1"/>
</dbReference>
<keyword evidence="3 8" id="KW-0791">Threonine biosynthesis</keyword>
<dbReference type="InterPro" id="IPR011009">
    <property type="entry name" value="Kinase-like_dom_sf"/>
</dbReference>
<accession>A0A426FSI6</accession>
<dbReference type="InterPro" id="IPR002575">
    <property type="entry name" value="Aminoglycoside_PTrfase"/>
</dbReference>
<keyword evidence="5 8" id="KW-0418">Kinase</keyword>
<dbReference type="SUPFAM" id="SSF56112">
    <property type="entry name" value="Protein kinase-like (PK-like)"/>
    <property type="match status" value="1"/>
</dbReference>
<comment type="caution">
    <text evidence="11">The sequence shown here is derived from an EMBL/GenBank/DDBJ whole genome shotgun (WGS) entry which is preliminary data.</text>
</comment>
<evidence type="ECO:0000256" key="2">
    <source>
        <dbReference type="ARBA" id="ARBA00022679"/>
    </source>
</evidence>
<feature type="domain" description="Aminoglycoside phosphotransferase" evidence="10">
    <location>
        <begin position="27"/>
        <end position="258"/>
    </location>
</feature>
<comment type="pathway">
    <text evidence="8">Amino-acid biosynthesis; L-threonine biosynthesis; L-threonine from L-aspartate: step 4/5.</text>
</comment>
<keyword evidence="6 8" id="KW-0067">ATP-binding</keyword>
<dbReference type="HAMAP" id="MF_00301">
    <property type="entry name" value="Homoser_kinase_2"/>
    <property type="match status" value="1"/>
</dbReference>
<dbReference type="NCBIfam" id="TIGR00938">
    <property type="entry name" value="thrB_alt"/>
    <property type="match status" value="1"/>
</dbReference>
<dbReference type="OrthoDB" id="9777460at2"/>
<evidence type="ECO:0000256" key="3">
    <source>
        <dbReference type="ARBA" id="ARBA00022697"/>
    </source>
</evidence>
<proteinExistence type="inferred from homology"/>
<name>A0A426FSI6_9BURK</name>
<evidence type="ECO:0000313" key="12">
    <source>
        <dbReference type="Proteomes" id="UP000270261"/>
    </source>
</evidence>
<keyword evidence="1 8" id="KW-0028">Amino-acid biosynthesis</keyword>
<evidence type="ECO:0000256" key="8">
    <source>
        <dbReference type="HAMAP-Rule" id="MF_00301"/>
    </source>
</evidence>
<dbReference type="GO" id="GO:0004413">
    <property type="term" value="F:homoserine kinase activity"/>
    <property type="evidence" value="ECO:0007669"/>
    <property type="project" value="UniProtKB-UniRule"/>
</dbReference>
<evidence type="ECO:0000256" key="1">
    <source>
        <dbReference type="ARBA" id="ARBA00022605"/>
    </source>
</evidence>
<dbReference type="Gene3D" id="3.30.200.20">
    <property type="entry name" value="Phosphorylase Kinase, domain 1"/>
    <property type="match status" value="1"/>
</dbReference>
<evidence type="ECO:0000259" key="10">
    <source>
        <dbReference type="Pfam" id="PF01636"/>
    </source>
</evidence>
<keyword evidence="12" id="KW-1185">Reference proteome</keyword>
<evidence type="ECO:0000313" key="11">
    <source>
        <dbReference type="EMBL" id="RRN45641.1"/>
    </source>
</evidence>
<dbReference type="EMBL" id="RRUE01000001">
    <property type="protein sequence ID" value="RRN45641.1"/>
    <property type="molecule type" value="Genomic_DNA"/>
</dbReference>
<evidence type="ECO:0000256" key="7">
    <source>
        <dbReference type="ARBA" id="ARBA00038240"/>
    </source>
</evidence>
<dbReference type="CDD" id="cd05153">
    <property type="entry name" value="HomoserineK_II"/>
    <property type="match status" value="1"/>
</dbReference>
<sequence length="317" mass="35624">MAVFTVVSDQQLKDWLAHHDAGELQQAEPIASGIENTNYFVDTTRGRWVLTLVERLPVERLPFHLELMQHLAQRGIPCPAPLADREGRLFSPLNGKPATLVTRLSGKAVVDTTPEHCRAMGALLARMHLAAADFGPAPANVKGPEWWPIALEELRPRLEPALRTLAADELAAQQAWMDTPDWKNLPASAVHADIFRDNVLFTSPSEPSVIDFYFACHDTWLFDLAVVCNDWCLAPNDVTLDPARTDALLDGYRSVRAFDPAEKRGWTMALRAAALRFWLSRLYDLLLPREAAMLQPKDPTHFERILNDRRTLSGELH</sequence>
<gene>
    <name evidence="8" type="primary">thrB</name>
    <name evidence="11" type="ORF">EHV23_05650</name>
</gene>
<dbReference type="Gene3D" id="3.90.1200.10">
    <property type="match status" value="1"/>
</dbReference>
<comment type="catalytic activity">
    <reaction evidence="8">
        <text>L-homoserine + ATP = O-phospho-L-homoserine + ADP + H(+)</text>
        <dbReference type="Rhea" id="RHEA:13985"/>
        <dbReference type="ChEBI" id="CHEBI:15378"/>
        <dbReference type="ChEBI" id="CHEBI:30616"/>
        <dbReference type="ChEBI" id="CHEBI:57476"/>
        <dbReference type="ChEBI" id="CHEBI:57590"/>
        <dbReference type="ChEBI" id="CHEBI:456216"/>
        <dbReference type="EC" id="2.7.1.39"/>
    </reaction>
</comment>
<keyword evidence="2 8" id="KW-0808">Transferase</keyword>
<dbReference type="InterPro" id="IPR050249">
    <property type="entry name" value="Pseudomonas-type_ThrB"/>
</dbReference>
<dbReference type="InterPro" id="IPR005280">
    <property type="entry name" value="Homoserine_kinase_II"/>
</dbReference>
<dbReference type="GO" id="GO:0005524">
    <property type="term" value="F:ATP binding"/>
    <property type="evidence" value="ECO:0007669"/>
    <property type="project" value="UniProtKB-KW"/>
</dbReference>
<keyword evidence="4 8" id="KW-0547">Nucleotide-binding</keyword>
<evidence type="ECO:0000256" key="9">
    <source>
        <dbReference type="NCBIfam" id="TIGR00938"/>
    </source>
</evidence>
<dbReference type="GO" id="GO:0009088">
    <property type="term" value="P:threonine biosynthetic process"/>
    <property type="evidence" value="ECO:0007669"/>
    <property type="project" value="UniProtKB-UniRule"/>
</dbReference>
<dbReference type="EC" id="2.7.1.39" evidence="8 9"/>
<organism evidence="11 12">
    <name type="scientific">Lautropia dentalis</name>
    <dbReference type="NCBI Taxonomy" id="2490857"/>
    <lineage>
        <taxon>Bacteria</taxon>
        <taxon>Pseudomonadati</taxon>
        <taxon>Pseudomonadota</taxon>
        <taxon>Betaproteobacteria</taxon>
        <taxon>Burkholderiales</taxon>
        <taxon>Burkholderiaceae</taxon>
        <taxon>Lautropia</taxon>
    </lineage>
</organism>
<reference evidence="11 12" key="1">
    <citation type="submission" date="2018-11" db="EMBL/GenBank/DDBJ databases">
        <title>Genome sequencing of Lautropia sp. KCOM 2505 (= ChDC F240).</title>
        <authorList>
            <person name="Kook J.-K."/>
            <person name="Park S.-N."/>
            <person name="Lim Y.K."/>
        </authorList>
    </citation>
    <scope>NUCLEOTIDE SEQUENCE [LARGE SCALE GENOMIC DNA]</scope>
    <source>
        <strain evidence="11 12">KCOM 2505</strain>
    </source>
</reference>
<dbReference type="AlphaFoldDB" id="A0A426FSI6"/>
<protein>
    <recommendedName>
        <fullName evidence="8 9">Homoserine kinase</fullName>
        <shortName evidence="8">HK</shortName>
        <shortName evidence="8">HSK</shortName>
        <ecNumber evidence="8 9">2.7.1.39</ecNumber>
    </recommendedName>
</protein>
<dbReference type="PANTHER" id="PTHR21064:SF6">
    <property type="entry name" value="AMINOGLYCOSIDE PHOSPHOTRANSFERASE DOMAIN-CONTAINING PROTEIN"/>
    <property type="match status" value="1"/>
</dbReference>
<dbReference type="RefSeq" id="WP_125095070.1">
    <property type="nucleotide sequence ID" value="NZ_RRUE01000001.1"/>
</dbReference>
<evidence type="ECO:0000256" key="6">
    <source>
        <dbReference type="ARBA" id="ARBA00022840"/>
    </source>
</evidence>
<dbReference type="PANTHER" id="PTHR21064">
    <property type="entry name" value="AMINOGLYCOSIDE PHOSPHOTRANSFERASE DOMAIN-CONTAINING PROTEIN-RELATED"/>
    <property type="match status" value="1"/>
</dbReference>
<dbReference type="Proteomes" id="UP000270261">
    <property type="component" value="Unassembled WGS sequence"/>
</dbReference>